<gene>
    <name evidence="1" type="ORF">TCM_028971</name>
</gene>
<reference evidence="1 2" key="1">
    <citation type="journal article" date="2013" name="Genome Biol.">
        <title>The genome sequence of the most widely cultivated cacao type and its use to identify candidate genes regulating pod color.</title>
        <authorList>
            <person name="Motamayor J.C."/>
            <person name="Mockaitis K."/>
            <person name="Schmutz J."/>
            <person name="Haiminen N."/>
            <person name="Iii D.L."/>
            <person name="Cornejo O."/>
            <person name="Findley S.D."/>
            <person name="Zheng P."/>
            <person name="Utro F."/>
            <person name="Royaert S."/>
            <person name="Saski C."/>
            <person name="Jenkins J."/>
            <person name="Podicheti R."/>
            <person name="Zhao M."/>
            <person name="Scheffler B.E."/>
            <person name="Stack J.C."/>
            <person name="Feltus F.A."/>
            <person name="Mustiga G.M."/>
            <person name="Amores F."/>
            <person name="Phillips W."/>
            <person name="Marelli J.P."/>
            <person name="May G.D."/>
            <person name="Shapiro H."/>
            <person name="Ma J."/>
            <person name="Bustamante C.D."/>
            <person name="Schnell R.J."/>
            <person name="Main D."/>
            <person name="Gilbert D."/>
            <person name="Parida L."/>
            <person name="Kuhn D.N."/>
        </authorList>
    </citation>
    <scope>NUCLEOTIDE SEQUENCE [LARGE SCALE GENOMIC DNA]</scope>
    <source>
        <strain evidence="2">cv. Matina 1-6</strain>
    </source>
</reference>
<dbReference type="EMBL" id="CM001884">
    <property type="protein sequence ID" value="EOY27015.1"/>
    <property type="molecule type" value="Genomic_DNA"/>
</dbReference>
<dbReference type="HOGENOM" id="CLU_1491627_0_0_1"/>
<evidence type="ECO:0000313" key="2">
    <source>
        <dbReference type="Proteomes" id="UP000026915"/>
    </source>
</evidence>
<evidence type="ECO:0000313" key="1">
    <source>
        <dbReference type="EMBL" id="EOY27015.1"/>
    </source>
</evidence>
<name>A0A061GAU1_THECC</name>
<accession>A0A061GAU1</accession>
<proteinExistence type="predicted"/>
<organism evidence="1 2">
    <name type="scientific">Theobroma cacao</name>
    <name type="common">Cacao</name>
    <name type="synonym">Cocoa</name>
    <dbReference type="NCBI Taxonomy" id="3641"/>
    <lineage>
        <taxon>Eukaryota</taxon>
        <taxon>Viridiplantae</taxon>
        <taxon>Streptophyta</taxon>
        <taxon>Embryophyta</taxon>
        <taxon>Tracheophyta</taxon>
        <taxon>Spermatophyta</taxon>
        <taxon>Magnoliopsida</taxon>
        <taxon>eudicotyledons</taxon>
        <taxon>Gunneridae</taxon>
        <taxon>Pentapetalae</taxon>
        <taxon>rosids</taxon>
        <taxon>malvids</taxon>
        <taxon>Malvales</taxon>
        <taxon>Malvaceae</taxon>
        <taxon>Byttnerioideae</taxon>
        <taxon>Theobroma</taxon>
    </lineage>
</organism>
<sequence length="181" mass="20603">MYSGIVYHLMENLLSLDMHGTSNSFPGVMLSTNNIEEVRGPTVHKDFQLLRSDGWDLYVMELLRWPKGIVGEFVLMESSTSNQDALVPSYIQDLMKMIQVSQERMQTLEDNNRRMMDIIFQLASSTVTTFQAQLVHLNESAPVVTNTKGNERNGKNAIVWMFGEKFFFSSQEKVNLLDLGG</sequence>
<dbReference type="Gramene" id="EOY27015">
    <property type="protein sequence ID" value="EOY27015"/>
    <property type="gene ID" value="TCM_028971"/>
</dbReference>
<protein>
    <submittedName>
        <fullName evidence="1">Uncharacterized protein</fullName>
    </submittedName>
</protein>
<dbReference type="Proteomes" id="UP000026915">
    <property type="component" value="Chromosome 6"/>
</dbReference>
<dbReference type="AlphaFoldDB" id="A0A061GAU1"/>
<dbReference type="InParanoid" id="A0A061GAU1"/>
<keyword evidence="2" id="KW-1185">Reference proteome</keyword>